<keyword evidence="3" id="KW-1185">Reference proteome</keyword>
<evidence type="ECO:0000313" key="2">
    <source>
        <dbReference type="EMBL" id="PQQ15621.1"/>
    </source>
</evidence>
<proteinExistence type="predicted"/>
<sequence>MSDDGKFNIEAITISISCFTGFQPCCLAPVYWGMYNRGNTSRLPRTNGAPKSNKLRPAY</sequence>
<protein>
    <submittedName>
        <fullName evidence="2">Uncharacterized protein</fullName>
    </submittedName>
</protein>
<dbReference type="EMBL" id="PJQY01000227">
    <property type="protein sequence ID" value="PQQ15621.1"/>
    <property type="molecule type" value="Genomic_DNA"/>
</dbReference>
<reference evidence="2 3" key="1">
    <citation type="submission" date="2018-02" db="EMBL/GenBank/DDBJ databases">
        <title>Draft genome of wild Prunus yedoensis var. nudiflora.</title>
        <authorList>
            <person name="Baek S."/>
            <person name="Kim J.-H."/>
            <person name="Choi K."/>
            <person name="Kim G.-B."/>
            <person name="Cho A."/>
            <person name="Jang H."/>
            <person name="Shin C.-H."/>
            <person name="Yu H.-J."/>
            <person name="Mun J.-H."/>
        </authorList>
    </citation>
    <scope>NUCLEOTIDE SEQUENCE [LARGE SCALE GENOMIC DNA]</scope>
    <source>
        <strain evidence="3">cv. Jeju island</strain>
        <tissue evidence="2">Leaf</tissue>
    </source>
</reference>
<organism evidence="2 3">
    <name type="scientific">Prunus yedoensis var. nudiflora</name>
    <dbReference type="NCBI Taxonomy" id="2094558"/>
    <lineage>
        <taxon>Eukaryota</taxon>
        <taxon>Viridiplantae</taxon>
        <taxon>Streptophyta</taxon>
        <taxon>Embryophyta</taxon>
        <taxon>Tracheophyta</taxon>
        <taxon>Spermatophyta</taxon>
        <taxon>Magnoliopsida</taxon>
        <taxon>eudicotyledons</taxon>
        <taxon>Gunneridae</taxon>
        <taxon>Pentapetalae</taxon>
        <taxon>rosids</taxon>
        <taxon>fabids</taxon>
        <taxon>Rosales</taxon>
        <taxon>Rosaceae</taxon>
        <taxon>Amygdaloideae</taxon>
        <taxon>Amygdaleae</taxon>
        <taxon>Prunus</taxon>
    </lineage>
</organism>
<evidence type="ECO:0000256" key="1">
    <source>
        <dbReference type="SAM" id="MobiDB-lite"/>
    </source>
</evidence>
<feature type="region of interest" description="Disordered" evidence="1">
    <location>
        <begin position="39"/>
        <end position="59"/>
    </location>
</feature>
<dbReference type="AlphaFoldDB" id="A0A314ZFH8"/>
<gene>
    <name evidence="2" type="ORF">Pyn_29014</name>
</gene>
<comment type="caution">
    <text evidence="2">The sequence shown here is derived from an EMBL/GenBank/DDBJ whole genome shotgun (WGS) entry which is preliminary data.</text>
</comment>
<name>A0A314ZFH8_PRUYE</name>
<accession>A0A314ZFH8</accession>
<evidence type="ECO:0000313" key="3">
    <source>
        <dbReference type="Proteomes" id="UP000250321"/>
    </source>
</evidence>
<dbReference type="Proteomes" id="UP000250321">
    <property type="component" value="Unassembled WGS sequence"/>
</dbReference>